<dbReference type="AlphaFoldDB" id="A0AAU9TZT0"/>
<dbReference type="PANTHER" id="PTHR11461:SF211">
    <property type="entry name" value="GH10112P-RELATED"/>
    <property type="match status" value="1"/>
</dbReference>
<dbReference type="Gene3D" id="2.30.39.10">
    <property type="entry name" value="Alpha-1-antitrypsin, domain 1"/>
    <property type="match status" value="1"/>
</dbReference>
<evidence type="ECO:0000259" key="5">
    <source>
        <dbReference type="SMART" id="SM00093"/>
    </source>
</evidence>
<dbReference type="SMART" id="SM00093">
    <property type="entry name" value="SERPIN"/>
    <property type="match status" value="1"/>
</dbReference>
<evidence type="ECO:0000256" key="2">
    <source>
        <dbReference type="ARBA" id="ARBA00022690"/>
    </source>
</evidence>
<feature type="domain" description="Serpin" evidence="5">
    <location>
        <begin position="10"/>
        <end position="372"/>
    </location>
</feature>
<dbReference type="EMBL" id="CAKOGL010000011">
    <property type="protein sequence ID" value="CAH2092366.1"/>
    <property type="molecule type" value="Genomic_DNA"/>
</dbReference>
<name>A0AAU9TZT0_EUPED</name>
<evidence type="ECO:0000256" key="3">
    <source>
        <dbReference type="ARBA" id="ARBA00022900"/>
    </source>
</evidence>
<comment type="similarity">
    <text evidence="1 4">Belongs to the serpin family.</text>
</comment>
<dbReference type="InterPro" id="IPR036186">
    <property type="entry name" value="Serpin_sf"/>
</dbReference>
<evidence type="ECO:0000256" key="4">
    <source>
        <dbReference type="RuleBase" id="RU000411"/>
    </source>
</evidence>
<organism evidence="6 7">
    <name type="scientific">Euphydryas editha</name>
    <name type="common">Edith's checkerspot</name>
    <dbReference type="NCBI Taxonomy" id="104508"/>
    <lineage>
        <taxon>Eukaryota</taxon>
        <taxon>Metazoa</taxon>
        <taxon>Ecdysozoa</taxon>
        <taxon>Arthropoda</taxon>
        <taxon>Hexapoda</taxon>
        <taxon>Insecta</taxon>
        <taxon>Pterygota</taxon>
        <taxon>Neoptera</taxon>
        <taxon>Endopterygota</taxon>
        <taxon>Lepidoptera</taxon>
        <taxon>Glossata</taxon>
        <taxon>Ditrysia</taxon>
        <taxon>Papilionoidea</taxon>
        <taxon>Nymphalidae</taxon>
        <taxon>Nymphalinae</taxon>
        <taxon>Euphydryas</taxon>
    </lineage>
</organism>
<reference evidence="6" key="1">
    <citation type="submission" date="2022-03" db="EMBL/GenBank/DDBJ databases">
        <authorList>
            <person name="Tunstrom K."/>
        </authorList>
    </citation>
    <scope>NUCLEOTIDE SEQUENCE</scope>
</reference>
<evidence type="ECO:0000313" key="6">
    <source>
        <dbReference type="EMBL" id="CAH2092366.1"/>
    </source>
</evidence>
<dbReference type="InterPro" id="IPR042185">
    <property type="entry name" value="Serpin_sf_2"/>
</dbReference>
<dbReference type="PANTHER" id="PTHR11461">
    <property type="entry name" value="SERINE PROTEASE INHIBITOR, SERPIN"/>
    <property type="match status" value="1"/>
</dbReference>
<dbReference type="Pfam" id="PF00079">
    <property type="entry name" value="Serpin"/>
    <property type="match status" value="1"/>
</dbReference>
<gene>
    <name evidence="6" type="ORF">EEDITHA_LOCUS8129</name>
</gene>
<dbReference type="Gene3D" id="3.30.497.10">
    <property type="entry name" value="Antithrombin, subunit I, domain 2"/>
    <property type="match status" value="1"/>
</dbReference>
<accession>A0AAU9TZT0</accession>
<proteinExistence type="inferred from homology"/>
<dbReference type="InterPro" id="IPR000215">
    <property type="entry name" value="Serpin_fam"/>
</dbReference>
<protein>
    <recommendedName>
        <fullName evidence="5">Serpin domain-containing protein</fullName>
    </recommendedName>
</protein>
<dbReference type="SUPFAM" id="SSF56574">
    <property type="entry name" value="Serpins"/>
    <property type="match status" value="1"/>
</dbReference>
<keyword evidence="7" id="KW-1185">Reference proteome</keyword>
<dbReference type="GO" id="GO:0004867">
    <property type="term" value="F:serine-type endopeptidase inhibitor activity"/>
    <property type="evidence" value="ECO:0007669"/>
    <property type="project" value="UniProtKB-KW"/>
</dbReference>
<keyword evidence="2" id="KW-0646">Protease inhibitor</keyword>
<dbReference type="InterPro" id="IPR042178">
    <property type="entry name" value="Serpin_sf_1"/>
</dbReference>
<dbReference type="GO" id="GO:0005615">
    <property type="term" value="C:extracellular space"/>
    <property type="evidence" value="ECO:0007669"/>
    <property type="project" value="InterPro"/>
</dbReference>
<evidence type="ECO:0000313" key="7">
    <source>
        <dbReference type="Proteomes" id="UP001153954"/>
    </source>
</evidence>
<keyword evidence="3" id="KW-0722">Serine protease inhibitor</keyword>
<evidence type="ECO:0000256" key="1">
    <source>
        <dbReference type="ARBA" id="ARBA00009500"/>
    </source>
</evidence>
<sequence length="388" mass="44853">MSTFCEMKFNNLRNRLALEAIIDNPKHNFVVSPLLVRFPLCKLASTAVGTSKNNLLSILGIKSSNTSQNCFINLKEVITPLKDIDVMLINKILVNYTNDIDPRFITNGPDYGLRVDKVGFDDPDKAVSFINKGIERGTLKRIHKILDTKDINNKTSILVISAAFFKVTWEFPFDIRLTKNMKFRRHDGNISMVPMMSKTSSYFYLKDDMTNTQCINIKLASFGLSMTIVVPQSSSGLEKFLSHLSNNPDLLRGFYKIMRYETVNLMLPRFKIKSNIEWNKYLEKIGLKQIFNESESGLSNILKENSKFKNMYISKVKQRSFIDVDEMGIFRQKPVREFFDDQYFHKNTRSIEMIADRPFYFIITLQADISNPSDMHELFTGVYYGPDF</sequence>
<comment type="caution">
    <text evidence="6">The sequence shown here is derived from an EMBL/GenBank/DDBJ whole genome shotgun (WGS) entry which is preliminary data.</text>
</comment>
<dbReference type="Proteomes" id="UP001153954">
    <property type="component" value="Unassembled WGS sequence"/>
</dbReference>
<dbReference type="InterPro" id="IPR023796">
    <property type="entry name" value="Serpin_dom"/>
</dbReference>
<dbReference type="CDD" id="cd00172">
    <property type="entry name" value="serpin"/>
    <property type="match status" value="1"/>
</dbReference>